<dbReference type="InterPro" id="IPR050706">
    <property type="entry name" value="Cyclic-di-GMP_PDE-like"/>
</dbReference>
<dbReference type="SMART" id="SM00052">
    <property type="entry name" value="EAL"/>
    <property type="match status" value="1"/>
</dbReference>
<dbReference type="Gene3D" id="3.30.70.270">
    <property type="match status" value="1"/>
</dbReference>
<evidence type="ECO:0000313" key="4">
    <source>
        <dbReference type="Proteomes" id="UP000095621"/>
    </source>
</evidence>
<feature type="domain" description="GGDEF" evidence="2">
    <location>
        <begin position="162"/>
        <end position="294"/>
    </location>
</feature>
<evidence type="ECO:0000313" key="3">
    <source>
        <dbReference type="EMBL" id="CUQ76482.1"/>
    </source>
</evidence>
<proteinExistence type="predicted"/>
<dbReference type="SUPFAM" id="SSF55785">
    <property type="entry name" value="PYP-like sensor domain (PAS domain)"/>
    <property type="match status" value="1"/>
</dbReference>
<evidence type="ECO:0000259" key="1">
    <source>
        <dbReference type="PROSITE" id="PS50883"/>
    </source>
</evidence>
<dbReference type="InterPro" id="IPR035965">
    <property type="entry name" value="PAS-like_dom_sf"/>
</dbReference>
<dbReference type="PROSITE" id="PS50883">
    <property type="entry name" value="EAL"/>
    <property type="match status" value="1"/>
</dbReference>
<dbReference type="PANTHER" id="PTHR33121:SF79">
    <property type="entry name" value="CYCLIC DI-GMP PHOSPHODIESTERASE PDED-RELATED"/>
    <property type="match status" value="1"/>
</dbReference>
<dbReference type="Gene3D" id="3.20.20.450">
    <property type="entry name" value="EAL domain"/>
    <property type="match status" value="1"/>
</dbReference>
<dbReference type="InterPro" id="IPR000160">
    <property type="entry name" value="GGDEF_dom"/>
</dbReference>
<dbReference type="Pfam" id="PF00990">
    <property type="entry name" value="GGDEF"/>
    <property type="match status" value="1"/>
</dbReference>
<dbReference type="SUPFAM" id="SSF55073">
    <property type="entry name" value="Nucleotide cyclase"/>
    <property type="match status" value="1"/>
</dbReference>
<dbReference type="PROSITE" id="PS50887">
    <property type="entry name" value="GGDEF"/>
    <property type="match status" value="1"/>
</dbReference>
<dbReference type="InterPro" id="IPR043128">
    <property type="entry name" value="Rev_trsase/Diguanyl_cyclase"/>
</dbReference>
<dbReference type="EMBL" id="CZBU01000002">
    <property type="protein sequence ID" value="CUQ76482.1"/>
    <property type="molecule type" value="Genomic_DNA"/>
</dbReference>
<dbReference type="Gene3D" id="3.30.450.20">
    <property type="entry name" value="PAS domain"/>
    <property type="match status" value="1"/>
</dbReference>
<protein>
    <submittedName>
        <fullName evidence="3">Bacteriophytochrome cph2</fullName>
    </submittedName>
</protein>
<dbReference type="InterPro" id="IPR035919">
    <property type="entry name" value="EAL_sf"/>
</dbReference>
<accession>A0A174YS09</accession>
<dbReference type="GO" id="GO:0071111">
    <property type="term" value="F:cyclic-guanylate-specific phosphodiesterase activity"/>
    <property type="evidence" value="ECO:0007669"/>
    <property type="project" value="InterPro"/>
</dbReference>
<feature type="domain" description="EAL" evidence="1">
    <location>
        <begin position="303"/>
        <end position="556"/>
    </location>
</feature>
<dbReference type="InterPro" id="IPR001633">
    <property type="entry name" value="EAL_dom"/>
</dbReference>
<dbReference type="RefSeq" id="WP_055215156.1">
    <property type="nucleotide sequence ID" value="NZ_CZBU01000002.1"/>
</dbReference>
<dbReference type="SUPFAM" id="SSF141868">
    <property type="entry name" value="EAL domain-like"/>
    <property type="match status" value="1"/>
</dbReference>
<dbReference type="InterPro" id="IPR029787">
    <property type="entry name" value="Nucleotide_cyclase"/>
</dbReference>
<dbReference type="Pfam" id="PF00563">
    <property type="entry name" value="EAL"/>
    <property type="match status" value="1"/>
</dbReference>
<dbReference type="NCBIfam" id="TIGR00254">
    <property type="entry name" value="GGDEF"/>
    <property type="match status" value="1"/>
</dbReference>
<dbReference type="AlphaFoldDB" id="A0A174YS09"/>
<dbReference type="PANTHER" id="PTHR33121">
    <property type="entry name" value="CYCLIC DI-GMP PHOSPHODIESTERASE PDEF"/>
    <property type="match status" value="1"/>
</dbReference>
<gene>
    <name evidence="3" type="primary">cph2_5</name>
    <name evidence="3" type="ORF">ERS852490_01078</name>
</gene>
<organism evidence="3 4">
    <name type="scientific">Lachnospira eligens</name>
    <dbReference type="NCBI Taxonomy" id="39485"/>
    <lineage>
        <taxon>Bacteria</taxon>
        <taxon>Bacillati</taxon>
        <taxon>Bacillota</taxon>
        <taxon>Clostridia</taxon>
        <taxon>Lachnospirales</taxon>
        <taxon>Lachnospiraceae</taxon>
        <taxon>Lachnospira</taxon>
    </lineage>
</organism>
<name>A0A174YS09_9FIRM</name>
<sequence length="556" mass="63845">MTNIENEFWEGMNGMFPDIIKAITSLSSKSYVSITNLKTGVTWWSQRARDYFHLDDNYIIRGKEKGSKMIHPDDIDIFKQGFKDRVSGKKLDEPWEYRILDGSTYNRFTARAKMLYDSYGKPFIIVIRYNNSGIADEIDSVTGLYTEAVLVKNIEDYVTNRRQSALMKIGLDQFSHINVMYGAAFSDKILNCVAQSLIHVLNDAGFVYRLSGAKFVITFDNISRDEIHNIYNKITDTLSNTIEVEGKRIPLKTSAGAIFIEPYMKETNAIRSRLTYALNHSRDEHHGELVIFNDEACENNENQFELISIIHQCATKNFEGFRLFYQPIADTKDDKICGMEALIRWQLEPYGLVSPGVFMEWIEEDPCIFDLGNWILRTALTDIKKMRDKIPGFFVNVNVAAAQLERKEFRSSVLNILKETGAKPDELCLELTERCRNLDINFLRNEVAFFHSQGIKIALDDFGTGNSSLSLALELPFDELKVDMSFIRDIKNKPQNQAMVQSIVDYAKRTNTDTCIEGIEDEEVNDYISQFGATFHQGYFYSKPVPIDQFEKIITQ</sequence>
<dbReference type="OrthoDB" id="9805474at2"/>
<dbReference type="CDD" id="cd01948">
    <property type="entry name" value="EAL"/>
    <property type="match status" value="1"/>
</dbReference>
<dbReference type="SMART" id="SM00267">
    <property type="entry name" value="GGDEF"/>
    <property type="match status" value="1"/>
</dbReference>
<evidence type="ECO:0000259" key="2">
    <source>
        <dbReference type="PROSITE" id="PS50887"/>
    </source>
</evidence>
<dbReference type="Proteomes" id="UP000095621">
    <property type="component" value="Unassembled WGS sequence"/>
</dbReference>
<reference evidence="3 4" key="1">
    <citation type="submission" date="2015-09" db="EMBL/GenBank/DDBJ databases">
        <authorList>
            <consortium name="Pathogen Informatics"/>
        </authorList>
    </citation>
    <scope>NUCLEOTIDE SEQUENCE [LARGE SCALE GENOMIC DNA]</scope>
    <source>
        <strain evidence="3 4">2789STDY5834875</strain>
    </source>
</reference>